<feature type="domain" description="Peptidase M24" evidence="3">
    <location>
        <begin position="395"/>
        <end position="573"/>
    </location>
</feature>
<dbReference type="GO" id="GO:0070006">
    <property type="term" value="F:metalloaminopeptidase activity"/>
    <property type="evidence" value="ECO:0007669"/>
    <property type="project" value="InterPro"/>
</dbReference>
<keyword evidence="4" id="KW-0645">Protease</keyword>
<dbReference type="InterPro" id="IPR036005">
    <property type="entry name" value="Creatinase/aminopeptidase-like"/>
</dbReference>
<keyword evidence="2" id="KW-0812">Transmembrane</keyword>
<keyword evidence="4" id="KW-0031">Aminopeptidase</keyword>
<feature type="region of interest" description="Disordered" evidence="1">
    <location>
        <begin position="84"/>
        <end position="106"/>
    </location>
</feature>
<dbReference type="InterPro" id="IPR029149">
    <property type="entry name" value="Creatin/AminoP/Spt16_N"/>
</dbReference>
<reference evidence="4 5" key="1">
    <citation type="submission" date="2019-08" db="EMBL/GenBank/DDBJ databases">
        <authorList>
            <person name="Alioto T."/>
            <person name="Alioto T."/>
            <person name="Gomez Garrido J."/>
        </authorList>
    </citation>
    <scope>NUCLEOTIDE SEQUENCE [LARGE SCALE GENOMIC DNA]</scope>
</reference>
<sequence length="573" mass="63563">MLTCSKIIFRYEKNSPFLLELHTGEQKAKELKKQIEEEKIHSCKVNEGVLVVEFDGKVYRNDKLYIAEQLEHFSCANNNPSEVFCQSEQQSAPEQESNAQGDKAGKRVQFSEEVEMNIFFTNTSDSLTSTNDSPSSNNEGQNPPHEPPSNTDCNTSIYCPLGLFTAGCLAMAGGAVLCFADRPDIGGILMASAIVCLLIVGIAKLCEKVSEKKQKDPDISTSAAVKREVQESTAEYLDVFEECSSASTTKLPSEIEFRKRSNEAVLLTDINSISWLLNIRNENANYTPHVLCRAILYENGNVDLFIQDDKIEVALDNHINVFNISELENALHKLNSIIIDPNTIPISIVNLLKNKQIIEREDPCLLSKAIKNKTEIAGAINAHIQDAIAVTDFLYWFENNVNNGITELDAEKKILEYRKEPFNENAAIIHYRASSSTNKIIQERGLYLIDSGGQYLNGTTDVTRTVAIGTPTKEQITHYTIVLKAHIAIASAVFPPGTTGGELDILVRAHLWKFGMDYMHGTGHGVGSYLSVHEGPQEISKGNKVELVPGMIVSNEPGYYIPNKYGIRIENLI</sequence>
<dbReference type="OrthoDB" id="9995434at2759"/>
<dbReference type="PANTHER" id="PTHR43763:SF6">
    <property type="entry name" value="XAA-PRO AMINOPEPTIDASE 1"/>
    <property type="match status" value="1"/>
</dbReference>
<keyword evidence="5" id="KW-1185">Reference proteome</keyword>
<dbReference type="Proteomes" id="UP000325440">
    <property type="component" value="Unassembled WGS sequence"/>
</dbReference>
<feature type="transmembrane region" description="Helical" evidence="2">
    <location>
        <begin position="187"/>
        <end position="205"/>
    </location>
</feature>
<feature type="transmembrane region" description="Helical" evidence="2">
    <location>
        <begin position="161"/>
        <end position="180"/>
    </location>
</feature>
<dbReference type="InterPro" id="IPR033740">
    <property type="entry name" value="Pept_M24B"/>
</dbReference>
<protein>
    <submittedName>
        <fullName evidence="4">Aminopeptidase P,Peptidase M24</fullName>
    </submittedName>
</protein>
<organism evidence="4 5">
    <name type="scientific">Cinara cedri</name>
    <dbReference type="NCBI Taxonomy" id="506608"/>
    <lineage>
        <taxon>Eukaryota</taxon>
        <taxon>Metazoa</taxon>
        <taxon>Ecdysozoa</taxon>
        <taxon>Arthropoda</taxon>
        <taxon>Hexapoda</taxon>
        <taxon>Insecta</taxon>
        <taxon>Pterygota</taxon>
        <taxon>Neoptera</taxon>
        <taxon>Paraneoptera</taxon>
        <taxon>Hemiptera</taxon>
        <taxon>Sternorrhyncha</taxon>
        <taxon>Aphidomorpha</taxon>
        <taxon>Aphidoidea</taxon>
        <taxon>Aphididae</taxon>
        <taxon>Lachninae</taxon>
        <taxon>Cinara</taxon>
    </lineage>
</organism>
<evidence type="ECO:0000256" key="1">
    <source>
        <dbReference type="SAM" id="MobiDB-lite"/>
    </source>
</evidence>
<dbReference type="Gene3D" id="3.90.230.10">
    <property type="entry name" value="Creatinase/methionine aminopeptidase superfamily"/>
    <property type="match status" value="1"/>
</dbReference>
<dbReference type="Pfam" id="PF16189">
    <property type="entry name" value="Creatinase_N_2"/>
    <property type="match status" value="1"/>
</dbReference>
<keyword evidence="2" id="KW-1133">Transmembrane helix</keyword>
<name>A0A5E4MU45_9HEMI</name>
<dbReference type="SUPFAM" id="SSF55920">
    <property type="entry name" value="Creatinase/aminopeptidase"/>
    <property type="match status" value="1"/>
</dbReference>
<evidence type="ECO:0000313" key="5">
    <source>
        <dbReference type="Proteomes" id="UP000325440"/>
    </source>
</evidence>
<proteinExistence type="predicted"/>
<evidence type="ECO:0000259" key="3">
    <source>
        <dbReference type="Pfam" id="PF00557"/>
    </source>
</evidence>
<evidence type="ECO:0000313" key="4">
    <source>
        <dbReference type="EMBL" id="VVC35037.1"/>
    </source>
</evidence>
<dbReference type="AlphaFoldDB" id="A0A5E4MU45"/>
<dbReference type="PANTHER" id="PTHR43763">
    <property type="entry name" value="XAA-PRO AMINOPEPTIDASE 1"/>
    <property type="match status" value="1"/>
</dbReference>
<dbReference type="EMBL" id="CABPRJ010001040">
    <property type="protein sequence ID" value="VVC35037.1"/>
    <property type="molecule type" value="Genomic_DNA"/>
</dbReference>
<dbReference type="CDD" id="cd01085">
    <property type="entry name" value="APP"/>
    <property type="match status" value="1"/>
</dbReference>
<dbReference type="Gene3D" id="3.40.350.10">
    <property type="entry name" value="Creatinase/prolidase N-terminal domain"/>
    <property type="match status" value="1"/>
</dbReference>
<dbReference type="Pfam" id="PF00557">
    <property type="entry name" value="Peptidase_M24"/>
    <property type="match status" value="1"/>
</dbReference>
<keyword evidence="2" id="KW-0472">Membrane</keyword>
<feature type="compositionally biased region" description="Low complexity" evidence="1">
    <location>
        <begin position="123"/>
        <end position="138"/>
    </location>
</feature>
<feature type="region of interest" description="Disordered" evidence="1">
    <location>
        <begin position="123"/>
        <end position="150"/>
    </location>
</feature>
<evidence type="ECO:0000256" key="2">
    <source>
        <dbReference type="SAM" id="Phobius"/>
    </source>
</evidence>
<gene>
    <name evidence="4" type="ORF">CINCED_3A025909</name>
</gene>
<accession>A0A5E4MU45</accession>
<keyword evidence="4" id="KW-0378">Hydrolase</keyword>
<dbReference type="InterPro" id="IPR000994">
    <property type="entry name" value="Pept_M24"/>
</dbReference>
<dbReference type="InterPro" id="IPR050422">
    <property type="entry name" value="X-Pro_aminopeptidase_P"/>
</dbReference>
<feature type="compositionally biased region" description="Low complexity" evidence="1">
    <location>
        <begin position="86"/>
        <end position="100"/>
    </location>
</feature>